<dbReference type="Pfam" id="PF04195">
    <property type="entry name" value="Transposase_28"/>
    <property type="match status" value="1"/>
</dbReference>
<dbReference type="PANTHER" id="PTHR31099">
    <property type="entry name" value="OS06G0165300 PROTEIN"/>
    <property type="match status" value="1"/>
</dbReference>
<dbReference type="EMBL" id="DF973443">
    <property type="protein sequence ID" value="GAU31014.1"/>
    <property type="molecule type" value="Genomic_DNA"/>
</dbReference>
<evidence type="ECO:0000256" key="1">
    <source>
        <dbReference type="SAM" id="Coils"/>
    </source>
</evidence>
<evidence type="ECO:0000259" key="3">
    <source>
        <dbReference type="Pfam" id="PF04195"/>
    </source>
</evidence>
<feature type="region of interest" description="Disordered" evidence="2">
    <location>
        <begin position="396"/>
        <end position="451"/>
    </location>
</feature>
<sequence>MPYCPLVFARSHLSFKYPPFKGSYHYTAKLGGFGLLASLIPQFSSLKTAKELSDSGEPLETPRLGSRLERQIRSHYTRADRSLNGRGYISELFGFPICSSDGEDSLESDRDSSSRSRSSDCVIISPSSLIGKGLVKYRPVVFEECSSGMETLSKYNSVESVRCFREIIKLYDGGDDEEVIVDPVGEGEFVTTMNAGEPHYFYMYGAIIQTFNLWFPLTAFEIDVLRVLNVAPIQLHSNSWAFVKAFEVACFRLGVTPTVGVFFSFYYIKSLTPRKLVSLSSQPNRGLFILYASNIKNYQDSFLRIKYGPKLPDLMYDSERKPLFPFYWSADPRVVRGVDDSLLTPFERETVEFLDTFSLLDIKDVIRLEKNPKGLVSFLKSLRRVPEEEWVSFLEQGKGPTKIPKGNEGSSATVGEPEQQVKGGAGVSESPKQSGYQLRSSGTGNDAQVANSDDGITLEKEKTSTQPPPSVQNPHMAEATPAAWGSDFDPSVFLDNHLAMKGDSTKFNSMGIAELRKLALGHELKGAMLNNLLSQCQQRETREANERADRVAKTAEDVEQRYETAKSKLKEEVASLKKAYEADLEKAKKDYEDACQNLASDNEKKVKALNEEIAKNCGRIEDLTTLRNQNIVALCLAERQVAELEGEVEELEEDNSSFKETLADKYLDGFLLLWSR</sequence>
<keyword evidence="5" id="KW-1185">Reference proteome</keyword>
<gene>
    <name evidence="4" type="ORF">TSUD_392990</name>
</gene>
<evidence type="ECO:0000313" key="5">
    <source>
        <dbReference type="Proteomes" id="UP000242715"/>
    </source>
</evidence>
<dbReference type="AlphaFoldDB" id="A0A2Z6ME95"/>
<keyword evidence="1" id="KW-0175">Coiled coil</keyword>
<feature type="compositionally biased region" description="Polar residues" evidence="2">
    <location>
        <begin position="430"/>
        <end position="451"/>
    </location>
</feature>
<feature type="domain" description="Transposase (putative) gypsy type" evidence="3">
    <location>
        <begin position="213"/>
        <end position="269"/>
    </location>
</feature>
<feature type="coiled-coil region" evidence="1">
    <location>
        <begin position="634"/>
        <end position="661"/>
    </location>
</feature>
<dbReference type="OrthoDB" id="1436780at2759"/>
<dbReference type="PANTHER" id="PTHR31099:SF49">
    <property type="entry name" value="MYOSIN HEAVY CHAIN-LIKE PROTEIN"/>
    <property type="match status" value="1"/>
</dbReference>
<accession>A0A2Z6ME95</accession>
<evidence type="ECO:0000256" key="2">
    <source>
        <dbReference type="SAM" id="MobiDB-lite"/>
    </source>
</evidence>
<evidence type="ECO:0000313" key="4">
    <source>
        <dbReference type="EMBL" id="GAU31014.1"/>
    </source>
</evidence>
<name>A0A2Z6ME95_TRISU</name>
<feature type="coiled-coil region" evidence="1">
    <location>
        <begin position="541"/>
        <end position="604"/>
    </location>
</feature>
<reference evidence="5" key="1">
    <citation type="journal article" date="2017" name="Front. Plant Sci.">
        <title>Climate Clever Clovers: New Paradigm to Reduce the Environmental Footprint of Ruminants by Breeding Low Methanogenic Forages Utilizing Haplotype Variation.</title>
        <authorList>
            <person name="Kaur P."/>
            <person name="Appels R."/>
            <person name="Bayer P.E."/>
            <person name="Keeble-Gagnere G."/>
            <person name="Wang J."/>
            <person name="Hirakawa H."/>
            <person name="Shirasawa K."/>
            <person name="Vercoe P."/>
            <person name="Stefanova K."/>
            <person name="Durmic Z."/>
            <person name="Nichols P."/>
            <person name="Revell C."/>
            <person name="Isobe S.N."/>
            <person name="Edwards D."/>
            <person name="Erskine W."/>
        </authorList>
    </citation>
    <scope>NUCLEOTIDE SEQUENCE [LARGE SCALE GENOMIC DNA]</scope>
    <source>
        <strain evidence="5">cv. Daliak</strain>
    </source>
</reference>
<dbReference type="InterPro" id="IPR007321">
    <property type="entry name" value="Transposase_28"/>
</dbReference>
<organism evidence="4 5">
    <name type="scientific">Trifolium subterraneum</name>
    <name type="common">Subterranean clover</name>
    <dbReference type="NCBI Taxonomy" id="3900"/>
    <lineage>
        <taxon>Eukaryota</taxon>
        <taxon>Viridiplantae</taxon>
        <taxon>Streptophyta</taxon>
        <taxon>Embryophyta</taxon>
        <taxon>Tracheophyta</taxon>
        <taxon>Spermatophyta</taxon>
        <taxon>Magnoliopsida</taxon>
        <taxon>eudicotyledons</taxon>
        <taxon>Gunneridae</taxon>
        <taxon>Pentapetalae</taxon>
        <taxon>rosids</taxon>
        <taxon>fabids</taxon>
        <taxon>Fabales</taxon>
        <taxon>Fabaceae</taxon>
        <taxon>Papilionoideae</taxon>
        <taxon>50 kb inversion clade</taxon>
        <taxon>NPAAA clade</taxon>
        <taxon>Hologalegina</taxon>
        <taxon>IRL clade</taxon>
        <taxon>Trifolieae</taxon>
        <taxon>Trifolium</taxon>
    </lineage>
</organism>
<dbReference type="Proteomes" id="UP000242715">
    <property type="component" value="Unassembled WGS sequence"/>
</dbReference>
<protein>
    <recommendedName>
        <fullName evidence="3">Transposase (putative) gypsy type domain-containing protein</fullName>
    </recommendedName>
</protein>
<proteinExistence type="predicted"/>